<dbReference type="Pfam" id="PF00048">
    <property type="entry name" value="IL8"/>
    <property type="match status" value="1"/>
</dbReference>
<evidence type="ECO:0000256" key="1">
    <source>
        <dbReference type="ARBA" id="ARBA00022514"/>
    </source>
</evidence>
<dbReference type="Gene3D" id="2.40.50.40">
    <property type="match status" value="1"/>
</dbReference>
<dbReference type="Proteomes" id="UP000265020">
    <property type="component" value="Unassembled WGS sequence"/>
</dbReference>
<feature type="chain" id="PRO_5018707475" description="Chemokine interleukin-8-like domain-containing protein" evidence="2">
    <location>
        <begin position="26"/>
        <end position="122"/>
    </location>
</feature>
<dbReference type="InterPro" id="IPR036048">
    <property type="entry name" value="Interleukin_8-like_sf"/>
</dbReference>
<evidence type="ECO:0000313" key="5">
    <source>
        <dbReference type="Proteomes" id="UP000265020"/>
    </source>
</evidence>
<dbReference type="GeneTree" id="ENSGT00940000176858"/>
<feature type="signal peptide" evidence="2">
    <location>
        <begin position="1"/>
        <end position="25"/>
    </location>
</feature>
<dbReference type="InterPro" id="IPR001811">
    <property type="entry name" value="Chemokine_IL8-like_dom"/>
</dbReference>
<evidence type="ECO:0000313" key="4">
    <source>
        <dbReference type="Ensembl" id="ENSCVAP00000009601.1"/>
    </source>
</evidence>
<dbReference type="GO" id="GO:0005615">
    <property type="term" value="C:extracellular space"/>
    <property type="evidence" value="ECO:0007669"/>
    <property type="project" value="UniProtKB-KW"/>
</dbReference>
<dbReference type="SUPFAM" id="SSF54117">
    <property type="entry name" value="Interleukin 8-like chemokines"/>
    <property type="match status" value="1"/>
</dbReference>
<proteinExistence type="predicted"/>
<name>A0A3Q2CUX7_CYPVA</name>
<feature type="domain" description="Chemokine interleukin-8-like" evidence="3">
    <location>
        <begin position="33"/>
        <end position="86"/>
    </location>
</feature>
<evidence type="ECO:0000259" key="3">
    <source>
        <dbReference type="Pfam" id="PF00048"/>
    </source>
</evidence>
<keyword evidence="5" id="KW-1185">Reference proteome</keyword>
<dbReference type="OMA" id="CIQLFQA"/>
<keyword evidence="2" id="KW-0732">Signal</keyword>
<reference evidence="4" key="2">
    <citation type="submission" date="2025-09" db="UniProtKB">
        <authorList>
            <consortium name="Ensembl"/>
        </authorList>
    </citation>
    <scope>IDENTIFICATION</scope>
</reference>
<evidence type="ECO:0000256" key="2">
    <source>
        <dbReference type="SAM" id="SignalP"/>
    </source>
</evidence>
<dbReference type="Ensembl" id="ENSCVAT00000016055.1">
    <property type="protein sequence ID" value="ENSCVAP00000009601.1"/>
    <property type="gene ID" value="ENSCVAG00000011577.1"/>
</dbReference>
<protein>
    <recommendedName>
        <fullName evidence="3">Chemokine interleukin-8-like domain-containing protein</fullName>
    </recommendedName>
</protein>
<reference evidence="4" key="1">
    <citation type="submission" date="2025-08" db="UniProtKB">
        <authorList>
            <consortium name="Ensembl"/>
        </authorList>
    </citation>
    <scope>IDENTIFICATION</scope>
</reference>
<dbReference type="GO" id="GO:0006955">
    <property type="term" value="P:immune response"/>
    <property type="evidence" value="ECO:0007669"/>
    <property type="project" value="InterPro"/>
</dbReference>
<accession>A0A3Q2CUX7</accession>
<sequence>MGLSQRNCALLLVFVAVVWIELSQAHPTWLIGRCQCPRFSRGINFSNITDFKVIEKWAGCDKTEIILTRIQPDNNTKEMCMNPSLKIGLSLSSCWKRINKDESRKMECIEGLKRPEKKTSED</sequence>
<keyword evidence="1" id="KW-0202">Cytokine</keyword>
<dbReference type="GO" id="GO:0008009">
    <property type="term" value="F:chemokine activity"/>
    <property type="evidence" value="ECO:0007669"/>
    <property type="project" value="InterPro"/>
</dbReference>
<dbReference type="AlphaFoldDB" id="A0A3Q2CUX7"/>
<organism evidence="4 5">
    <name type="scientific">Cyprinodon variegatus</name>
    <name type="common">Sheepshead minnow</name>
    <dbReference type="NCBI Taxonomy" id="28743"/>
    <lineage>
        <taxon>Eukaryota</taxon>
        <taxon>Metazoa</taxon>
        <taxon>Chordata</taxon>
        <taxon>Craniata</taxon>
        <taxon>Vertebrata</taxon>
        <taxon>Euteleostomi</taxon>
        <taxon>Actinopterygii</taxon>
        <taxon>Neopterygii</taxon>
        <taxon>Teleostei</taxon>
        <taxon>Neoteleostei</taxon>
        <taxon>Acanthomorphata</taxon>
        <taxon>Ovalentaria</taxon>
        <taxon>Atherinomorphae</taxon>
        <taxon>Cyprinodontiformes</taxon>
        <taxon>Cyprinodontidae</taxon>
        <taxon>Cyprinodon</taxon>
    </lineage>
</organism>